<dbReference type="InterPro" id="IPR044492">
    <property type="entry name" value="P_typ_ATPase_HD_dom"/>
</dbReference>
<dbReference type="NCBIfam" id="TIGR01494">
    <property type="entry name" value="ATPase_P-type"/>
    <property type="match status" value="1"/>
</dbReference>
<dbReference type="InterPro" id="IPR036412">
    <property type="entry name" value="HAD-like_sf"/>
</dbReference>
<feature type="transmembrane region" description="Helical" evidence="20">
    <location>
        <begin position="201"/>
        <end position="219"/>
    </location>
</feature>
<dbReference type="InterPro" id="IPR017969">
    <property type="entry name" value="Heavy-metal-associated_CS"/>
</dbReference>
<dbReference type="InterPro" id="IPR006121">
    <property type="entry name" value="HMA_dom"/>
</dbReference>
<evidence type="ECO:0000256" key="12">
    <source>
        <dbReference type="ARBA" id="ARBA00022842"/>
    </source>
</evidence>
<dbReference type="InterPro" id="IPR023298">
    <property type="entry name" value="ATPase_P-typ_TM_dom_sf"/>
</dbReference>
<sequence>MATTPETTTLDIEGMTCASCAAFVQKSLSRTPGVQSAVVNFATEQATVQYLPGQATPATLKEAVVNAGYGVIERAPDTSAAERQAEIDRQKALAYQKLKRRFWVAVGLALLIMPLSMLMLWPAMMQRVNMQWLNYALLGLTLPVLLYSGREFYTSAWNGFKHRAANMDTLIAVGTGAAFLYSLAATVAPNWFMRRGLTAEVYYDTTATIIALILLGKVLEMRAKTQTSAAIKALMGLQAKTARVVRPGGQEVDVPIEQVQLGDLVVVRPGEKVATDGIIEEGHSAVDEAMLTGESLPVEKKAGDNVFGATLNKTGSFRFHVTKVGADTMLAQIVKLVEEAQGSRAPIQRLADKVSAIFVPTVVVIAILTFVLWFDLAPVEARLPLALVNFVAVLIIACPCALGLATPTAIMVSTGKGAEHGVLIRNAEALEKAHQVNTVLLDKTGTITRGEPAVTELLPAAGQDAARLLPVVAAVERQSEHPLAEAVVRYADAQAAPMLTATGFRAVEGKGAAASVDGQAVLIGNRRLLSDEGIALPAELSAQAEQLLAQAQTVLYVAIAGQAVGLIAVADTVRETSAAAIKRLQQQGIEVVMMTGDNPQTAAHVAGQVGIQRYFAEVLPQDKAAKMKQLQAEGRVVAMVGDGINDAPALAQADIGLAIGAGTDVAMEAAGITLMRSDLQGVVTAIELSKQTIRTIKQNLFFAFIYNTLGIPVAAGLLYPFFGITLSPMLAAAAMAMSSVSVLTNSLRLRGFAPAKP</sequence>
<dbReference type="SFLD" id="SFLDG00002">
    <property type="entry name" value="C1.7:_P-type_atpase_like"/>
    <property type="match status" value="1"/>
</dbReference>
<dbReference type="InterPro" id="IPR027256">
    <property type="entry name" value="P-typ_ATPase_IB"/>
</dbReference>
<organism evidence="22 23">
    <name type="scientific">Hymenobacter busanensis</name>
    <dbReference type="NCBI Taxonomy" id="2607656"/>
    <lineage>
        <taxon>Bacteria</taxon>
        <taxon>Pseudomonadati</taxon>
        <taxon>Bacteroidota</taxon>
        <taxon>Cytophagia</taxon>
        <taxon>Cytophagales</taxon>
        <taxon>Hymenobacteraceae</taxon>
        <taxon>Hymenobacter</taxon>
    </lineage>
</organism>
<keyword evidence="11 20" id="KW-0067">ATP-binding</keyword>
<dbReference type="PRINTS" id="PR00119">
    <property type="entry name" value="CATATPASE"/>
</dbReference>
<dbReference type="PANTHER" id="PTHR43520">
    <property type="entry name" value="ATP7, ISOFORM B"/>
    <property type="match status" value="1"/>
</dbReference>
<dbReference type="Pfam" id="PF00403">
    <property type="entry name" value="HMA"/>
    <property type="match status" value="1"/>
</dbReference>
<feature type="transmembrane region" description="Helical" evidence="20">
    <location>
        <begin position="354"/>
        <end position="374"/>
    </location>
</feature>
<dbReference type="Pfam" id="PF00702">
    <property type="entry name" value="Hydrolase"/>
    <property type="match status" value="1"/>
</dbReference>
<evidence type="ECO:0000256" key="13">
    <source>
        <dbReference type="ARBA" id="ARBA00022967"/>
    </source>
</evidence>
<reference evidence="22 23" key="1">
    <citation type="submission" date="2019-09" db="EMBL/GenBank/DDBJ databases">
        <title>Genome sequence of Hymenobacter sp. M3.</title>
        <authorList>
            <person name="Srinivasan S."/>
        </authorList>
    </citation>
    <scope>NUCLEOTIDE SEQUENCE [LARGE SCALE GENOMIC DNA]</scope>
    <source>
        <strain evidence="22 23">M3</strain>
    </source>
</reference>
<keyword evidence="4" id="KW-0813">Transport</keyword>
<keyword evidence="17 20" id="KW-0472">Membrane</keyword>
<dbReference type="PANTHER" id="PTHR43520:SF8">
    <property type="entry name" value="P-TYPE CU(+) TRANSPORTER"/>
    <property type="match status" value="1"/>
</dbReference>
<dbReference type="Gene3D" id="3.40.1110.10">
    <property type="entry name" value="Calcium-transporting ATPase, cytoplasmic domain N"/>
    <property type="match status" value="1"/>
</dbReference>
<dbReference type="EMBL" id="VTWU01000011">
    <property type="protein sequence ID" value="KAA9325107.1"/>
    <property type="molecule type" value="Genomic_DNA"/>
</dbReference>
<feature type="transmembrane region" description="Helical" evidence="20">
    <location>
        <begin position="102"/>
        <end position="120"/>
    </location>
</feature>
<keyword evidence="10" id="KW-0187">Copper transport</keyword>
<dbReference type="NCBIfam" id="TIGR01511">
    <property type="entry name" value="ATPase-IB1_Cu"/>
    <property type="match status" value="1"/>
</dbReference>
<dbReference type="Gene3D" id="3.30.70.100">
    <property type="match status" value="1"/>
</dbReference>
<feature type="transmembrane region" description="Helical" evidence="20">
    <location>
        <begin position="700"/>
        <end position="722"/>
    </location>
</feature>
<comment type="caution">
    <text evidence="22">The sequence shown here is derived from an EMBL/GenBank/DDBJ whole genome shotgun (WGS) entry which is preliminary data.</text>
</comment>
<comment type="catalytic activity">
    <reaction evidence="19">
        <text>Cu(+)(in) + ATP + H2O = Cu(+)(out) + ADP + phosphate + H(+)</text>
        <dbReference type="Rhea" id="RHEA:25792"/>
        <dbReference type="ChEBI" id="CHEBI:15377"/>
        <dbReference type="ChEBI" id="CHEBI:15378"/>
        <dbReference type="ChEBI" id="CHEBI:30616"/>
        <dbReference type="ChEBI" id="CHEBI:43474"/>
        <dbReference type="ChEBI" id="CHEBI:49552"/>
        <dbReference type="ChEBI" id="CHEBI:456216"/>
        <dbReference type="EC" id="7.2.2.8"/>
    </reaction>
</comment>
<keyword evidence="5 20" id="KW-1003">Cell membrane</keyword>
<evidence type="ECO:0000256" key="5">
    <source>
        <dbReference type="ARBA" id="ARBA00022475"/>
    </source>
</evidence>
<dbReference type="EC" id="7.2.2.8" evidence="3"/>
<dbReference type="CDD" id="cd02094">
    <property type="entry name" value="P-type_ATPase_Cu-like"/>
    <property type="match status" value="1"/>
</dbReference>
<dbReference type="NCBIfam" id="TIGR01525">
    <property type="entry name" value="ATPase-IB_hvy"/>
    <property type="match status" value="1"/>
</dbReference>
<keyword evidence="9 20" id="KW-0547">Nucleotide-binding</keyword>
<dbReference type="FunFam" id="3.40.50.1000:FF:000144">
    <property type="entry name" value="copper-transporting ATPase 1 isoform X2"/>
    <property type="match status" value="1"/>
</dbReference>
<dbReference type="SFLD" id="SFLDF00027">
    <property type="entry name" value="p-type_atpase"/>
    <property type="match status" value="1"/>
</dbReference>
<dbReference type="AlphaFoldDB" id="A0AA88FEZ7"/>
<evidence type="ECO:0000256" key="11">
    <source>
        <dbReference type="ARBA" id="ARBA00022840"/>
    </source>
</evidence>
<evidence type="ECO:0000256" key="4">
    <source>
        <dbReference type="ARBA" id="ARBA00022448"/>
    </source>
</evidence>
<dbReference type="InterPro" id="IPR018303">
    <property type="entry name" value="ATPase_P-typ_P_site"/>
</dbReference>
<dbReference type="CDD" id="cd00371">
    <property type="entry name" value="HMA"/>
    <property type="match status" value="1"/>
</dbReference>
<dbReference type="InterPro" id="IPR008250">
    <property type="entry name" value="ATPase_P-typ_transduc_dom_A_sf"/>
</dbReference>
<evidence type="ECO:0000256" key="1">
    <source>
        <dbReference type="ARBA" id="ARBA00004651"/>
    </source>
</evidence>
<dbReference type="PROSITE" id="PS01047">
    <property type="entry name" value="HMA_1"/>
    <property type="match status" value="1"/>
</dbReference>
<keyword evidence="12" id="KW-0460">Magnesium</keyword>
<dbReference type="SUPFAM" id="SSF56784">
    <property type="entry name" value="HAD-like"/>
    <property type="match status" value="1"/>
</dbReference>
<evidence type="ECO:0000256" key="10">
    <source>
        <dbReference type="ARBA" id="ARBA00022796"/>
    </source>
</evidence>
<dbReference type="Pfam" id="PF00122">
    <property type="entry name" value="E1-E2_ATPase"/>
    <property type="match status" value="1"/>
</dbReference>
<dbReference type="Gene3D" id="3.40.50.1000">
    <property type="entry name" value="HAD superfamily/HAD-like"/>
    <property type="match status" value="1"/>
</dbReference>
<dbReference type="PRINTS" id="PR00943">
    <property type="entry name" value="CUATPASE"/>
</dbReference>
<dbReference type="GO" id="GO:0043682">
    <property type="term" value="F:P-type divalent copper transporter activity"/>
    <property type="evidence" value="ECO:0007669"/>
    <property type="project" value="TreeGrafter"/>
</dbReference>
<dbReference type="PROSITE" id="PS00154">
    <property type="entry name" value="ATPASE_E1_E2"/>
    <property type="match status" value="1"/>
</dbReference>
<name>A0AA88FEZ7_9BACT</name>
<keyword evidence="7 20" id="KW-0812">Transmembrane</keyword>
<dbReference type="Proteomes" id="UP000326380">
    <property type="component" value="Unassembled WGS sequence"/>
</dbReference>
<dbReference type="GO" id="GO:0005524">
    <property type="term" value="F:ATP binding"/>
    <property type="evidence" value="ECO:0007669"/>
    <property type="project" value="UniProtKB-UniRule"/>
</dbReference>
<dbReference type="InterPro" id="IPR023299">
    <property type="entry name" value="ATPase_P-typ_cyto_dom_N"/>
</dbReference>
<keyword evidence="23" id="KW-1185">Reference proteome</keyword>
<evidence type="ECO:0000256" key="17">
    <source>
        <dbReference type="ARBA" id="ARBA00023136"/>
    </source>
</evidence>
<dbReference type="GO" id="GO:0005886">
    <property type="term" value="C:plasma membrane"/>
    <property type="evidence" value="ECO:0007669"/>
    <property type="project" value="UniProtKB-SubCell"/>
</dbReference>
<dbReference type="FunFam" id="2.70.150.10:FF:000020">
    <property type="entry name" value="Copper-exporting P-type ATPase A"/>
    <property type="match status" value="1"/>
</dbReference>
<protein>
    <recommendedName>
        <fullName evidence="3">P-type Cu(+) transporter</fullName>
        <ecNumber evidence="3">7.2.2.8</ecNumber>
    </recommendedName>
    <alternativeName>
        <fullName evidence="18">Cu(+)-exporting ATPase</fullName>
    </alternativeName>
</protein>
<keyword evidence="16" id="KW-0406">Ion transport</keyword>
<dbReference type="InterPro" id="IPR059000">
    <property type="entry name" value="ATPase_P-type_domA"/>
</dbReference>
<evidence type="ECO:0000256" key="14">
    <source>
        <dbReference type="ARBA" id="ARBA00022989"/>
    </source>
</evidence>
<evidence type="ECO:0000256" key="8">
    <source>
        <dbReference type="ARBA" id="ARBA00022723"/>
    </source>
</evidence>
<dbReference type="FunFam" id="3.30.70.100:FF:000005">
    <property type="entry name" value="Copper-exporting P-type ATPase A"/>
    <property type="match status" value="1"/>
</dbReference>
<evidence type="ECO:0000259" key="21">
    <source>
        <dbReference type="PROSITE" id="PS50846"/>
    </source>
</evidence>
<feature type="transmembrane region" description="Helical" evidence="20">
    <location>
        <begin position="170"/>
        <end position="189"/>
    </location>
</feature>
<dbReference type="PROSITE" id="PS50846">
    <property type="entry name" value="HMA_2"/>
    <property type="match status" value="1"/>
</dbReference>
<dbReference type="InterPro" id="IPR036163">
    <property type="entry name" value="HMA_dom_sf"/>
</dbReference>
<dbReference type="RefSeq" id="WP_151080898.1">
    <property type="nucleotide sequence ID" value="NZ_VTWU01000011.1"/>
</dbReference>
<evidence type="ECO:0000313" key="23">
    <source>
        <dbReference type="Proteomes" id="UP000326380"/>
    </source>
</evidence>
<evidence type="ECO:0000256" key="3">
    <source>
        <dbReference type="ARBA" id="ARBA00012517"/>
    </source>
</evidence>
<evidence type="ECO:0000256" key="6">
    <source>
        <dbReference type="ARBA" id="ARBA00022553"/>
    </source>
</evidence>
<dbReference type="GO" id="GO:0140581">
    <property type="term" value="F:P-type monovalent copper transporter activity"/>
    <property type="evidence" value="ECO:0007669"/>
    <property type="project" value="UniProtKB-EC"/>
</dbReference>
<keyword evidence="6" id="KW-0597">Phosphoprotein</keyword>
<evidence type="ECO:0000256" key="2">
    <source>
        <dbReference type="ARBA" id="ARBA00006024"/>
    </source>
</evidence>
<dbReference type="GO" id="GO:0055070">
    <property type="term" value="P:copper ion homeostasis"/>
    <property type="evidence" value="ECO:0007669"/>
    <property type="project" value="TreeGrafter"/>
</dbReference>
<dbReference type="GO" id="GO:0060003">
    <property type="term" value="P:copper ion export"/>
    <property type="evidence" value="ECO:0007669"/>
    <property type="project" value="UniProtKB-ARBA"/>
</dbReference>
<dbReference type="SUPFAM" id="SSF55008">
    <property type="entry name" value="HMA, heavy metal-associated domain"/>
    <property type="match status" value="1"/>
</dbReference>
<evidence type="ECO:0000256" key="18">
    <source>
        <dbReference type="ARBA" id="ARBA00033239"/>
    </source>
</evidence>
<feature type="transmembrane region" description="Helical" evidence="20">
    <location>
        <begin position="386"/>
        <end position="406"/>
    </location>
</feature>
<feature type="transmembrane region" description="Helical" evidence="20">
    <location>
        <begin position="728"/>
        <end position="747"/>
    </location>
</feature>
<accession>A0AA88FEZ7</accession>
<proteinExistence type="inferred from homology"/>
<gene>
    <name evidence="22" type="ORF">F0P96_20635</name>
</gene>
<feature type="transmembrane region" description="Helical" evidence="20">
    <location>
        <begin position="132"/>
        <end position="149"/>
    </location>
</feature>
<keyword evidence="15" id="KW-0186">Copper</keyword>
<comment type="subcellular location">
    <subcellularLocation>
        <location evidence="1">Cell membrane</location>
        <topology evidence="1">Multi-pass membrane protein</topology>
    </subcellularLocation>
</comment>
<evidence type="ECO:0000256" key="20">
    <source>
        <dbReference type="RuleBase" id="RU362081"/>
    </source>
</evidence>
<feature type="domain" description="HMA" evidence="21">
    <location>
        <begin position="6"/>
        <end position="72"/>
    </location>
</feature>
<evidence type="ECO:0000256" key="19">
    <source>
        <dbReference type="ARBA" id="ARBA00049289"/>
    </source>
</evidence>
<evidence type="ECO:0000256" key="15">
    <source>
        <dbReference type="ARBA" id="ARBA00023008"/>
    </source>
</evidence>
<dbReference type="SFLD" id="SFLDS00003">
    <property type="entry name" value="Haloacid_Dehalogenase"/>
    <property type="match status" value="1"/>
</dbReference>
<dbReference type="SUPFAM" id="SSF81653">
    <property type="entry name" value="Calcium ATPase, transduction domain A"/>
    <property type="match status" value="1"/>
</dbReference>
<dbReference type="SUPFAM" id="SSF81665">
    <property type="entry name" value="Calcium ATPase, transmembrane domain M"/>
    <property type="match status" value="1"/>
</dbReference>
<evidence type="ECO:0000256" key="9">
    <source>
        <dbReference type="ARBA" id="ARBA00022741"/>
    </source>
</evidence>
<dbReference type="GO" id="GO:0016887">
    <property type="term" value="F:ATP hydrolysis activity"/>
    <property type="evidence" value="ECO:0007669"/>
    <property type="project" value="InterPro"/>
</dbReference>
<keyword evidence="8 20" id="KW-0479">Metal-binding</keyword>
<dbReference type="Gene3D" id="2.70.150.10">
    <property type="entry name" value="Calcium-transporting ATPase, cytoplasmic transduction domain A"/>
    <property type="match status" value="1"/>
</dbReference>
<keyword evidence="13" id="KW-1278">Translocase</keyword>
<comment type="similarity">
    <text evidence="2 20">Belongs to the cation transport ATPase (P-type) (TC 3.A.3) family. Type IB subfamily.</text>
</comment>
<evidence type="ECO:0000313" key="22">
    <source>
        <dbReference type="EMBL" id="KAA9325107.1"/>
    </source>
</evidence>
<keyword evidence="14 20" id="KW-1133">Transmembrane helix</keyword>
<evidence type="ECO:0000256" key="16">
    <source>
        <dbReference type="ARBA" id="ARBA00023065"/>
    </source>
</evidence>
<dbReference type="GO" id="GO:0005507">
    <property type="term" value="F:copper ion binding"/>
    <property type="evidence" value="ECO:0007669"/>
    <property type="project" value="TreeGrafter"/>
</dbReference>
<dbReference type="InterPro" id="IPR001757">
    <property type="entry name" value="P_typ_ATPase"/>
</dbReference>
<dbReference type="InterPro" id="IPR023214">
    <property type="entry name" value="HAD_sf"/>
</dbReference>
<evidence type="ECO:0000256" key="7">
    <source>
        <dbReference type="ARBA" id="ARBA00022692"/>
    </source>
</evidence>